<dbReference type="Gene3D" id="3.30.720.50">
    <property type="match status" value="1"/>
</dbReference>
<feature type="domain" description="C3H1-type" evidence="8">
    <location>
        <begin position="17"/>
        <end position="41"/>
    </location>
</feature>
<dbReference type="Ensembl" id="ENSGWIT00000040576.1">
    <property type="protein sequence ID" value="ENSGWIP00000037257.1"/>
    <property type="gene ID" value="ENSGWIG00000019151.1"/>
</dbReference>
<sequence>SEDVSDSSSESSLDREISFQQACRYYNSGGCKNGANCQYLHVCKFALKGNCRYGAKCKFNHDVKALSSRDPKLTDGRLYQWQLDDGKGWKDIDNDDVIEAQYSLPHTKSIKIYNTQYGAVSISFRNVTVVDKKLSVRRLSDGNSSWVWYCMLHHKWIKYGEKGKASPVSSSDIEKKFQNNPASSITFDIGGETYEIRFTGDRHSHHNTEEGCVQLFEKPNPAFLHMWQHTHTHTHTTTTDLMKQQRWRVWSSPMKSWHF</sequence>
<keyword evidence="5" id="KW-0539">Nucleus</keyword>
<dbReference type="Pfam" id="PF02825">
    <property type="entry name" value="WWE"/>
    <property type="match status" value="1"/>
</dbReference>
<evidence type="ECO:0000256" key="3">
    <source>
        <dbReference type="ARBA" id="ARBA00022771"/>
    </source>
</evidence>
<keyword evidence="4 7" id="KW-0862">Zinc</keyword>
<dbReference type="PROSITE" id="PS50103">
    <property type="entry name" value="ZF_C3H1"/>
    <property type="match status" value="2"/>
</dbReference>
<keyword evidence="2 7" id="KW-0479">Metal-binding</keyword>
<dbReference type="PROSITE" id="PS50918">
    <property type="entry name" value="WWE"/>
    <property type="match status" value="1"/>
</dbReference>
<keyword evidence="3 7" id="KW-0863">Zinc-finger</keyword>
<feature type="zinc finger region" description="C3H1-type" evidence="7">
    <location>
        <begin position="42"/>
        <end position="64"/>
    </location>
</feature>
<dbReference type="InterPro" id="IPR036855">
    <property type="entry name" value="Znf_CCCH_sf"/>
</dbReference>
<evidence type="ECO:0000256" key="1">
    <source>
        <dbReference type="ARBA" id="ARBA00004123"/>
    </source>
</evidence>
<evidence type="ECO:0000256" key="5">
    <source>
        <dbReference type="ARBA" id="ARBA00023242"/>
    </source>
</evidence>
<keyword evidence="11" id="KW-1185">Reference proteome</keyword>
<evidence type="ECO:0000256" key="7">
    <source>
        <dbReference type="PROSITE-ProRule" id="PRU00723"/>
    </source>
</evidence>
<dbReference type="Pfam" id="PF23466">
    <property type="entry name" value="WWE_4"/>
    <property type="match status" value="1"/>
</dbReference>
<dbReference type="GO" id="GO:1990404">
    <property type="term" value="F:NAD+-protein mono-ADP-ribosyltransferase activity"/>
    <property type="evidence" value="ECO:0007669"/>
    <property type="project" value="TreeGrafter"/>
</dbReference>
<dbReference type="Gene3D" id="4.10.1000.10">
    <property type="entry name" value="Zinc finger, CCCH-type"/>
    <property type="match status" value="1"/>
</dbReference>
<reference evidence="10" key="2">
    <citation type="submission" date="2025-08" db="UniProtKB">
        <authorList>
            <consortium name="Ensembl"/>
        </authorList>
    </citation>
    <scope>IDENTIFICATION</scope>
</reference>
<dbReference type="InterPro" id="IPR041367">
    <property type="entry name" value="Znf-CCCH_4"/>
</dbReference>
<evidence type="ECO:0000259" key="8">
    <source>
        <dbReference type="PROSITE" id="PS50103"/>
    </source>
</evidence>
<dbReference type="PANTHER" id="PTHR45740">
    <property type="entry name" value="POLY [ADP-RIBOSE] POLYMERASE"/>
    <property type="match status" value="1"/>
</dbReference>
<organism evidence="10 11">
    <name type="scientific">Gouania willdenowi</name>
    <name type="common">Blunt-snouted clingfish</name>
    <name type="synonym">Lepadogaster willdenowi</name>
    <dbReference type="NCBI Taxonomy" id="441366"/>
    <lineage>
        <taxon>Eukaryota</taxon>
        <taxon>Metazoa</taxon>
        <taxon>Chordata</taxon>
        <taxon>Craniata</taxon>
        <taxon>Vertebrata</taxon>
        <taxon>Euteleostomi</taxon>
        <taxon>Actinopterygii</taxon>
        <taxon>Neopterygii</taxon>
        <taxon>Teleostei</taxon>
        <taxon>Neoteleostei</taxon>
        <taxon>Acanthomorphata</taxon>
        <taxon>Ovalentaria</taxon>
        <taxon>Blenniimorphae</taxon>
        <taxon>Blenniiformes</taxon>
        <taxon>Gobiesocoidei</taxon>
        <taxon>Gobiesocidae</taxon>
        <taxon>Gobiesocinae</taxon>
        <taxon>Gouania</taxon>
    </lineage>
</organism>
<dbReference type="SUPFAM" id="SSF90229">
    <property type="entry name" value="CCCH zinc finger"/>
    <property type="match status" value="2"/>
</dbReference>
<evidence type="ECO:0000313" key="10">
    <source>
        <dbReference type="Ensembl" id="ENSGWIP00000037257.1"/>
    </source>
</evidence>
<accession>A0A8C5GXL1</accession>
<evidence type="ECO:0000256" key="4">
    <source>
        <dbReference type="ARBA" id="ARBA00022833"/>
    </source>
</evidence>
<reference evidence="10" key="1">
    <citation type="submission" date="2020-06" db="EMBL/GenBank/DDBJ databases">
        <authorList>
            <consortium name="Wellcome Sanger Institute Data Sharing"/>
        </authorList>
    </citation>
    <scope>NUCLEOTIDE SEQUENCE [LARGE SCALE GENOMIC DNA]</scope>
</reference>
<dbReference type="InterPro" id="IPR051712">
    <property type="entry name" value="ARTD-AVP"/>
</dbReference>
<evidence type="ECO:0000256" key="2">
    <source>
        <dbReference type="ARBA" id="ARBA00022723"/>
    </source>
</evidence>
<dbReference type="Pfam" id="PF14608">
    <property type="entry name" value="zf-CCCH_2"/>
    <property type="match status" value="1"/>
</dbReference>
<dbReference type="InterPro" id="IPR004170">
    <property type="entry name" value="WWE_dom"/>
</dbReference>
<dbReference type="AlphaFoldDB" id="A0A8C5GXL1"/>
<name>A0A8C5GXL1_GOUWI</name>
<evidence type="ECO:0000313" key="11">
    <source>
        <dbReference type="Proteomes" id="UP000694680"/>
    </source>
</evidence>
<dbReference type="Pfam" id="PF18044">
    <property type="entry name" value="zf-CCCH_4"/>
    <property type="match status" value="1"/>
</dbReference>
<dbReference type="SMART" id="SM00356">
    <property type="entry name" value="ZnF_C3H1"/>
    <property type="match status" value="2"/>
</dbReference>
<proteinExistence type="inferred from homology"/>
<evidence type="ECO:0000259" key="9">
    <source>
        <dbReference type="PROSITE" id="PS50918"/>
    </source>
</evidence>
<feature type="zinc finger region" description="C3H1-type" evidence="7">
    <location>
        <begin position="17"/>
        <end position="41"/>
    </location>
</feature>
<evidence type="ECO:0000256" key="6">
    <source>
        <dbReference type="ARBA" id="ARBA00024347"/>
    </source>
</evidence>
<dbReference type="PANTHER" id="PTHR45740:SF14">
    <property type="entry name" value="NOVEL PROTEIN"/>
    <property type="match status" value="1"/>
</dbReference>
<dbReference type="SUPFAM" id="SSF117839">
    <property type="entry name" value="WWE domain"/>
    <property type="match status" value="1"/>
</dbReference>
<dbReference type="GO" id="GO:0008270">
    <property type="term" value="F:zinc ion binding"/>
    <property type="evidence" value="ECO:0007669"/>
    <property type="project" value="UniProtKB-KW"/>
</dbReference>
<comment type="similarity">
    <text evidence="6">Belongs to the ARTD/PARP family.</text>
</comment>
<reference evidence="10" key="3">
    <citation type="submission" date="2025-09" db="UniProtKB">
        <authorList>
            <consortium name="Ensembl"/>
        </authorList>
    </citation>
    <scope>IDENTIFICATION</scope>
</reference>
<dbReference type="InterPro" id="IPR000571">
    <property type="entry name" value="Znf_CCCH"/>
</dbReference>
<dbReference type="InterPro" id="IPR037197">
    <property type="entry name" value="WWE_dom_sf"/>
</dbReference>
<dbReference type="Proteomes" id="UP000694680">
    <property type="component" value="Chromosome 6"/>
</dbReference>
<feature type="domain" description="C3H1-type" evidence="8">
    <location>
        <begin position="42"/>
        <end position="64"/>
    </location>
</feature>
<comment type="subcellular location">
    <subcellularLocation>
        <location evidence="1">Nucleus</location>
    </subcellularLocation>
</comment>
<dbReference type="GO" id="GO:0005634">
    <property type="term" value="C:nucleus"/>
    <property type="evidence" value="ECO:0007669"/>
    <property type="project" value="UniProtKB-SubCell"/>
</dbReference>
<feature type="domain" description="WWE" evidence="9">
    <location>
        <begin position="131"/>
        <end position="218"/>
    </location>
</feature>
<dbReference type="GO" id="GO:0003950">
    <property type="term" value="F:NAD+ poly-ADP-ribosyltransferase activity"/>
    <property type="evidence" value="ECO:0007669"/>
    <property type="project" value="TreeGrafter"/>
</dbReference>
<protein>
    <submittedName>
        <fullName evidence="10">Si:ch211-244b2.4</fullName>
    </submittedName>
</protein>